<proteinExistence type="predicted"/>
<organism evidence="1 2">
    <name type="scientific">Candidatus Hakubella thermalkaliphila</name>
    <dbReference type="NCBI Taxonomy" id="2754717"/>
    <lineage>
        <taxon>Bacteria</taxon>
        <taxon>Bacillati</taxon>
        <taxon>Actinomycetota</taxon>
        <taxon>Actinomycetota incertae sedis</taxon>
        <taxon>Candidatus Hakubellales</taxon>
        <taxon>Candidatus Hakubellaceae</taxon>
        <taxon>Candidatus Hakubella</taxon>
    </lineage>
</organism>
<reference evidence="1 2" key="1">
    <citation type="journal article" date="2020" name="Front. Microbiol.">
        <title>Single-cell genomics of novel Actinobacteria with the Wood-Ljungdahl pathway discovered in a serpentinizing system.</title>
        <authorList>
            <person name="Merino N."/>
            <person name="Kawai M."/>
            <person name="Boyd E.S."/>
            <person name="Colman D.R."/>
            <person name="McGlynn S.E."/>
            <person name="Nealson K.H."/>
            <person name="Kurokawa K."/>
            <person name="Hongoh Y."/>
        </authorList>
    </citation>
    <scope>NUCLEOTIDE SEQUENCE [LARGE SCALE GENOMIC DNA]</scope>
    <source>
        <strain evidence="1 2">S06</strain>
    </source>
</reference>
<dbReference type="Proteomes" id="UP000580051">
    <property type="component" value="Unassembled WGS sequence"/>
</dbReference>
<evidence type="ECO:0000313" key="2">
    <source>
        <dbReference type="Proteomes" id="UP000580051"/>
    </source>
</evidence>
<name>A0A6V8QEE1_9ACTN</name>
<dbReference type="AlphaFoldDB" id="A0A6V8QEE1"/>
<protein>
    <submittedName>
        <fullName evidence="1">Uncharacterized protein</fullName>
    </submittedName>
</protein>
<accession>A0A6V8QEE1</accession>
<gene>
    <name evidence="1" type="ORF">HKBW3S06_00755</name>
</gene>
<dbReference type="EMBL" id="BLRV01000057">
    <property type="protein sequence ID" value="GFP21528.1"/>
    <property type="molecule type" value="Genomic_DNA"/>
</dbReference>
<comment type="caution">
    <text evidence="1">The sequence shown here is derived from an EMBL/GenBank/DDBJ whole genome shotgun (WGS) entry which is preliminary data.</text>
</comment>
<evidence type="ECO:0000313" key="1">
    <source>
        <dbReference type="EMBL" id="GFP21528.1"/>
    </source>
</evidence>
<sequence>MPTLEVGAGQIDVVSDHVHGGVARPTFHILLGKEGLKASKDVVVPLGSFLRKVLAFTEGRKGLKLVGEVLLLLLIDL</sequence>